<sequence>MMSTSFPTFTPKTSDPLWFSAGEEDDYEVDLCILETKYKNRLKSIIQKDKEALYIGKKQDSMPSHETGVEGGSEESEEEEEEEDLNDYIDSPEEQNAELQADIEAEEEDTDNNSWMI</sequence>
<comment type="caution">
    <text evidence="7">The sequence shown here is derived from an EMBL/GenBank/DDBJ whole genome shotgun (WGS) entry which is preliminary data.</text>
</comment>
<dbReference type="Proteomes" id="UP001642483">
    <property type="component" value="Unassembled WGS sequence"/>
</dbReference>
<evidence type="ECO:0000256" key="6">
    <source>
        <dbReference type="SAM" id="MobiDB-lite"/>
    </source>
</evidence>
<keyword evidence="8" id="KW-1185">Reference proteome</keyword>
<dbReference type="PANTHER" id="PTHR22526:SF2">
    <property type="entry name" value="ANAPHASE PROMOTING COMPLEX C SUBUNIT 15, PSEUDOGENE-RELATED"/>
    <property type="match status" value="1"/>
</dbReference>
<gene>
    <name evidence="7" type="ORF">CVLEPA_LOCUS30363</name>
</gene>
<dbReference type="EMBL" id="CAWYQH010000163">
    <property type="protein sequence ID" value="CAK8697083.1"/>
    <property type="molecule type" value="Genomic_DNA"/>
</dbReference>
<evidence type="ECO:0000256" key="2">
    <source>
        <dbReference type="ARBA" id="ARBA00009618"/>
    </source>
</evidence>
<comment type="pathway">
    <text evidence="1">Protein modification; protein ubiquitination.</text>
</comment>
<comment type="similarity">
    <text evidence="2">Belongs to the APC15 family.</text>
</comment>
<accession>A0ABP0H110</accession>
<feature type="region of interest" description="Disordered" evidence="6">
    <location>
        <begin position="57"/>
        <end position="117"/>
    </location>
</feature>
<feature type="compositionally biased region" description="Acidic residues" evidence="6">
    <location>
        <begin position="72"/>
        <end position="111"/>
    </location>
</feature>
<dbReference type="InterPro" id="IPR026182">
    <property type="entry name" value="ANAPC15"/>
</dbReference>
<protein>
    <recommendedName>
        <fullName evidence="9">Anaphase-promoting complex subunit 15</fullName>
    </recommendedName>
</protein>
<dbReference type="Pfam" id="PF15243">
    <property type="entry name" value="ANAPC15"/>
    <property type="match status" value="1"/>
</dbReference>
<dbReference type="PANTHER" id="PTHR22526">
    <property type="entry name" value="ANAPHASE PROMOTING COMPLEX C SUBUNIT 15, PSEUDOGENE-RELATED"/>
    <property type="match status" value="1"/>
</dbReference>
<evidence type="ECO:0000256" key="1">
    <source>
        <dbReference type="ARBA" id="ARBA00004906"/>
    </source>
</evidence>
<evidence type="ECO:0008006" key="9">
    <source>
        <dbReference type="Google" id="ProtNLM"/>
    </source>
</evidence>
<keyword evidence="5" id="KW-0131">Cell cycle</keyword>
<proteinExistence type="inferred from homology"/>
<evidence type="ECO:0000256" key="4">
    <source>
        <dbReference type="ARBA" id="ARBA00022776"/>
    </source>
</evidence>
<name>A0ABP0H110_CLALP</name>
<evidence type="ECO:0000313" key="8">
    <source>
        <dbReference type="Proteomes" id="UP001642483"/>
    </source>
</evidence>
<evidence type="ECO:0000256" key="3">
    <source>
        <dbReference type="ARBA" id="ARBA00022618"/>
    </source>
</evidence>
<evidence type="ECO:0000256" key="5">
    <source>
        <dbReference type="ARBA" id="ARBA00023306"/>
    </source>
</evidence>
<organism evidence="7 8">
    <name type="scientific">Clavelina lepadiformis</name>
    <name type="common">Light-bulb sea squirt</name>
    <name type="synonym">Ascidia lepadiformis</name>
    <dbReference type="NCBI Taxonomy" id="159417"/>
    <lineage>
        <taxon>Eukaryota</taxon>
        <taxon>Metazoa</taxon>
        <taxon>Chordata</taxon>
        <taxon>Tunicata</taxon>
        <taxon>Ascidiacea</taxon>
        <taxon>Aplousobranchia</taxon>
        <taxon>Clavelinidae</taxon>
        <taxon>Clavelina</taxon>
    </lineage>
</organism>
<reference evidence="7 8" key="1">
    <citation type="submission" date="2024-02" db="EMBL/GenBank/DDBJ databases">
        <authorList>
            <person name="Daric V."/>
            <person name="Darras S."/>
        </authorList>
    </citation>
    <scope>NUCLEOTIDE SEQUENCE [LARGE SCALE GENOMIC DNA]</scope>
</reference>
<keyword evidence="3" id="KW-0132">Cell division</keyword>
<evidence type="ECO:0000313" key="7">
    <source>
        <dbReference type="EMBL" id="CAK8697083.1"/>
    </source>
</evidence>
<keyword evidence="4" id="KW-0498">Mitosis</keyword>